<reference evidence="1 2" key="1">
    <citation type="journal article" date="2013" name="PLoS Genet.">
        <title>The genome and development-dependent transcriptomes of Pyronema confluens: a window into fungal evolution.</title>
        <authorList>
            <person name="Traeger S."/>
            <person name="Altegoer F."/>
            <person name="Freitag M."/>
            <person name="Gabaldon T."/>
            <person name="Kempken F."/>
            <person name="Kumar A."/>
            <person name="Marcet-Houben M."/>
            <person name="Poggeler S."/>
            <person name="Stajich J.E."/>
            <person name="Nowrousian M."/>
        </authorList>
    </citation>
    <scope>NUCLEOTIDE SEQUENCE [LARGE SCALE GENOMIC DNA]</scope>
    <source>
        <strain evidence="2">CBS 100304</strain>
        <tissue evidence="1">Vegetative mycelium</tissue>
    </source>
</reference>
<dbReference type="Pfam" id="PF02334">
    <property type="entry name" value="RTP"/>
    <property type="match status" value="1"/>
</dbReference>
<protein>
    <submittedName>
        <fullName evidence="1">Similar to Replication termination protein acc. no. P68733</fullName>
    </submittedName>
</protein>
<proteinExistence type="predicted"/>
<dbReference type="InterPro" id="IPR003432">
    <property type="entry name" value="RTP"/>
</dbReference>
<dbReference type="PIRSF" id="PIRSF021424">
    <property type="entry name" value="RTP"/>
    <property type="match status" value="1"/>
</dbReference>
<dbReference type="GO" id="GO:0003677">
    <property type="term" value="F:DNA binding"/>
    <property type="evidence" value="ECO:0007669"/>
    <property type="project" value="InterPro"/>
</dbReference>
<gene>
    <name evidence="1" type="ORF">PCON_05329</name>
</gene>
<dbReference type="InterPro" id="IPR036388">
    <property type="entry name" value="WH-like_DNA-bd_sf"/>
</dbReference>
<evidence type="ECO:0000313" key="2">
    <source>
        <dbReference type="Proteomes" id="UP000018144"/>
    </source>
</evidence>
<evidence type="ECO:0000313" key="1">
    <source>
        <dbReference type="EMBL" id="CCX05742.1"/>
    </source>
</evidence>
<dbReference type="Gene3D" id="1.10.10.10">
    <property type="entry name" value="Winged helix-like DNA-binding domain superfamily/Winged helix DNA-binding domain"/>
    <property type="match status" value="1"/>
</dbReference>
<keyword evidence="2" id="KW-1185">Reference proteome</keyword>
<sequence>MNRKLQVKIRRRLGMGFMIAQRAYIKLYLITMVEQHRGYGYEMLVAMKQEFKPYGYVPPQSEIYRALHELVQQGVLYRTKKLKGNDPKVDFQEIVLYHFTNDGAEKAELYKKQVKTDLDRCLNMLHKAVNDNYS</sequence>
<dbReference type="GO" id="GO:0006274">
    <property type="term" value="P:DNA replication termination"/>
    <property type="evidence" value="ECO:0007669"/>
    <property type="project" value="InterPro"/>
</dbReference>
<dbReference type="SUPFAM" id="SSF46785">
    <property type="entry name" value="Winged helix' DNA-binding domain"/>
    <property type="match status" value="1"/>
</dbReference>
<accession>U4KWB3</accession>
<dbReference type="EMBL" id="HF935271">
    <property type="protein sequence ID" value="CCX05742.1"/>
    <property type="molecule type" value="Genomic_DNA"/>
</dbReference>
<name>U4KWB3_PYROM</name>
<dbReference type="InterPro" id="IPR036390">
    <property type="entry name" value="WH_DNA-bd_sf"/>
</dbReference>
<dbReference type="AlphaFoldDB" id="U4KWB3"/>
<organism evidence="1 2">
    <name type="scientific">Pyronema omphalodes (strain CBS 100304)</name>
    <name type="common">Pyronema confluens</name>
    <dbReference type="NCBI Taxonomy" id="1076935"/>
    <lineage>
        <taxon>Eukaryota</taxon>
        <taxon>Fungi</taxon>
        <taxon>Dikarya</taxon>
        <taxon>Ascomycota</taxon>
        <taxon>Pezizomycotina</taxon>
        <taxon>Pezizomycetes</taxon>
        <taxon>Pezizales</taxon>
        <taxon>Pyronemataceae</taxon>
        <taxon>Pyronema</taxon>
    </lineage>
</organism>
<dbReference type="Proteomes" id="UP000018144">
    <property type="component" value="Unassembled WGS sequence"/>
</dbReference>